<dbReference type="AlphaFoldDB" id="A0A9D4FA55"/>
<reference evidence="1" key="2">
    <citation type="submission" date="2020-11" db="EMBL/GenBank/DDBJ databases">
        <authorList>
            <person name="McCartney M.A."/>
            <person name="Auch B."/>
            <person name="Kono T."/>
            <person name="Mallez S."/>
            <person name="Becker A."/>
            <person name="Gohl D.M."/>
            <person name="Silverstein K.A.T."/>
            <person name="Koren S."/>
            <person name="Bechman K.B."/>
            <person name="Herman A."/>
            <person name="Abrahante J.E."/>
            <person name="Garbe J."/>
        </authorList>
    </citation>
    <scope>NUCLEOTIDE SEQUENCE</scope>
    <source>
        <strain evidence="1">Duluth1</strain>
        <tissue evidence="1">Whole animal</tissue>
    </source>
</reference>
<evidence type="ECO:0000313" key="1">
    <source>
        <dbReference type="EMBL" id="KAH3792851.1"/>
    </source>
</evidence>
<comment type="caution">
    <text evidence="1">The sequence shown here is derived from an EMBL/GenBank/DDBJ whole genome shotgun (WGS) entry which is preliminary data.</text>
</comment>
<accession>A0A9D4FA55</accession>
<reference evidence="1" key="1">
    <citation type="journal article" date="2019" name="bioRxiv">
        <title>The Genome of the Zebra Mussel, Dreissena polymorpha: A Resource for Invasive Species Research.</title>
        <authorList>
            <person name="McCartney M.A."/>
            <person name="Auch B."/>
            <person name="Kono T."/>
            <person name="Mallez S."/>
            <person name="Zhang Y."/>
            <person name="Obille A."/>
            <person name="Becker A."/>
            <person name="Abrahante J.E."/>
            <person name="Garbe J."/>
            <person name="Badalamenti J.P."/>
            <person name="Herman A."/>
            <person name="Mangelson H."/>
            <person name="Liachko I."/>
            <person name="Sullivan S."/>
            <person name="Sone E.D."/>
            <person name="Koren S."/>
            <person name="Silverstein K.A.T."/>
            <person name="Beckman K.B."/>
            <person name="Gohl D.M."/>
        </authorList>
    </citation>
    <scope>NUCLEOTIDE SEQUENCE</scope>
    <source>
        <strain evidence="1">Duluth1</strain>
        <tissue evidence="1">Whole animal</tissue>
    </source>
</reference>
<dbReference type="EMBL" id="JAIWYP010000007">
    <property type="protein sequence ID" value="KAH3792851.1"/>
    <property type="molecule type" value="Genomic_DNA"/>
</dbReference>
<protein>
    <submittedName>
        <fullName evidence="1">Uncharacterized protein</fullName>
    </submittedName>
</protein>
<evidence type="ECO:0000313" key="2">
    <source>
        <dbReference type="Proteomes" id="UP000828390"/>
    </source>
</evidence>
<keyword evidence="2" id="KW-1185">Reference proteome</keyword>
<organism evidence="1 2">
    <name type="scientific">Dreissena polymorpha</name>
    <name type="common">Zebra mussel</name>
    <name type="synonym">Mytilus polymorpha</name>
    <dbReference type="NCBI Taxonomy" id="45954"/>
    <lineage>
        <taxon>Eukaryota</taxon>
        <taxon>Metazoa</taxon>
        <taxon>Spiralia</taxon>
        <taxon>Lophotrochozoa</taxon>
        <taxon>Mollusca</taxon>
        <taxon>Bivalvia</taxon>
        <taxon>Autobranchia</taxon>
        <taxon>Heteroconchia</taxon>
        <taxon>Euheterodonta</taxon>
        <taxon>Imparidentia</taxon>
        <taxon>Neoheterodontei</taxon>
        <taxon>Myida</taxon>
        <taxon>Dreissenoidea</taxon>
        <taxon>Dreissenidae</taxon>
        <taxon>Dreissena</taxon>
    </lineage>
</organism>
<gene>
    <name evidence="1" type="ORF">DPMN_146350</name>
</gene>
<proteinExistence type="predicted"/>
<dbReference type="Proteomes" id="UP000828390">
    <property type="component" value="Unassembled WGS sequence"/>
</dbReference>
<sequence length="56" mass="6676">MYHLECPWPAAQRELYMINAYKVRPLGVKRHREKGFKAASNKRIWLILSTWQNTCA</sequence>
<name>A0A9D4FA55_DREPO</name>